<dbReference type="PROSITE" id="PS51880">
    <property type="entry name" value="TGS"/>
    <property type="match status" value="1"/>
</dbReference>
<dbReference type="SUPFAM" id="SSF109604">
    <property type="entry name" value="HD-domain/PDEase-like"/>
    <property type="match status" value="1"/>
</dbReference>
<dbReference type="NCBIfam" id="TIGR00691">
    <property type="entry name" value="spoT_relA"/>
    <property type="match status" value="1"/>
</dbReference>
<dbReference type="PROSITE" id="PS51671">
    <property type="entry name" value="ACT"/>
    <property type="match status" value="1"/>
</dbReference>
<dbReference type="InterPro" id="IPR004811">
    <property type="entry name" value="RelA/Spo_fam"/>
</dbReference>
<dbReference type="Proteomes" id="UP000886787">
    <property type="component" value="Unassembled WGS sequence"/>
</dbReference>
<dbReference type="Pfam" id="PF13328">
    <property type="entry name" value="HD_4"/>
    <property type="match status" value="1"/>
</dbReference>
<evidence type="ECO:0000259" key="6">
    <source>
        <dbReference type="PROSITE" id="PS51831"/>
    </source>
</evidence>
<dbReference type="EC" id="2.7.6.5" evidence="2"/>
<sequence>MPQSMIHYQDYDELVSMLKKSDQNFDMALIDKAYRLALQAHGDQRRVSGVPYILHPTSVACILVDLGMDTESIAAALLHDVVEDTPVTLDEISRVFGAEIAHLIDGVTKLRKIPFSSRELQQAENIRKMLMAMADDIRVIIIKLADRLHNMRTIDCMEEQKRRDIALENMEIFAPIAHRLGIRALKEEMEDLSIRYLDPVGYCEIEHVLALSESERDKFISEIKNDILSRTKGIIPNVYVEGRVKSINGIYRKTYMKGKTIEQIFDIFAVRVIVNTVNDCYNVLGIIHDIFQPLPNRFKDYISTPKPNMYQSLHTTVIGKEGIPFEVQIRTWEMHHTAEYGIAAHWKYKLGLSKKDSLEEKVAWIRKMLENQADDDATDILRNIKTDLASDDVFVFTPKGDVIDLPLGSTVIDVAYAIHSAVGNRMTGAKVDGKIVPIDYKIKTGEIVEIITKKEGGAPNRDWLKIVKTSEARSKIRQWFKREKRDENIAEGKAELEREFKHAGITLGEDEMAQFVFTVLRKQHFASKEDLFAAIGYGGVQLWKIMPRLKEEYAKLKNPAPPEAPQIMQKEAPPKRRVSSGVIVEGVDDMLIKFSKCCNPLPGDDIVGFITRGFGVSIHKKTCVNVPQNMDQCETPHRWVKAQWAEQIKEVFQANLRILASDRTGLLADLAIQLANMHIFINNMDSRESKSGRAIVRFSIRVNGREHLQSIMDKLRDIPGILTVERI</sequence>
<dbReference type="SUPFAM" id="SSF81301">
    <property type="entry name" value="Nucleotidyltransferase"/>
    <property type="match status" value="1"/>
</dbReference>
<dbReference type="GO" id="GO:0008728">
    <property type="term" value="F:GTP diphosphokinase activity"/>
    <property type="evidence" value="ECO:0007669"/>
    <property type="project" value="UniProtKB-EC"/>
</dbReference>
<dbReference type="CDD" id="cd01668">
    <property type="entry name" value="TGS_RSH"/>
    <property type="match status" value="1"/>
</dbReference>
<dbReference type="InterPro" id="IPR004095">
    <property type="entry name" value="TGS"/>
</dbReference>
<evidence type="ECO:0000256" key="1">
    <source>
        <dbReference type="ARBA" id="ARBA00004976"/>
    </source>
</evidence>
<feature type="domain" description="TGS" evidence="7">
    <location>
        <begin position="391"/>
        <end position="452"/>
    </location>
</feature>
<dbReference type="Gene3D" id="3.10.20.30">
    <property type="match status" value="1"/>
</dbReference>
<dbReference type="CDD" id="cd00077">
    <property type="entry name" value="HDc"/>
    <property type="match status" value="1"/>
</dbReference>
<dbReference type="FunFam" id="3.10.20.30:FF:000002">
    <property type="entry name" value="GTP pyrophosphokinase (RelA/SpoT)"/>
    <property type="match status" value="1"/>
</dbReference>
<dbReference type="Pfam" id="PF13291">
    <property type="entry name" value="ACT_4"/>
    <property type="match status" value="1"/>
</dbReference>
<dbReference type="SMART" id="SM00471">
    <property type="entry name" value="HDc"/>
    <property type="match status" value="1"/>
</dbReference>
<dbReference type="InterPro" id="IPR003607">
    <property type="entry name" value="HD/PDEase_dom"/>
</dbReference>
<evidence type="ECO:0000313" key="8">
    <source>
        <dbReference type="EMBL" id="HIQ80168.1"/>
    </source>
</evidence>
<dbReference type="InterPro" id="IPR012675">
    <property type="entry name" value="Beta-grasp_dom_sf"/>
</dbReference>
<dbReference type="Gene3D" id="3.30.70.260">
    <property type="match status" value="1"/>
</dbReference>
<dbReference type="InterPro" id="IPR043519">
    <property type="entry name" value="NT_sf"/>
</dbReference>
<accession>A0A9D1CU60</accession>
<evidence type="ECO:0000256" key="3">
    <source>
        <dbReference type="ARBA" id="ARBA00048244"/>
    </source>
</evidence>
<dbReference type="InterPro" id="IPR007685">
    <property type="entry name" value="RelA_SpoT"/>
</dbReference>
<gene>
    <name evidence="8" type="ORF">IAD32_02655</name>
</gene>
<dbReference type="PROSITE" id="PS51831">
    <property type="entry name" value="HD"/>
    <property type="match status" value="1"/>
</dbReference>
<evidence type="ECO:0000259" key="7">
    <source>
        <dbReference type="PROSITE" id="PS51880"/>
    </source>
</evidence>
<dbReference type="InterPro" id="IPR006674">
    <property type="entry name" value="HD_domain"/>
</dbReference>
<dbReference type="InterPro" id="IPR033655">
    <property type="entry name" value="TGS_RelA/SpoT"/>
</dbReference>
<dbReference type="AlphaFoldDB" id="A0A9D1CU60"/>
<dbReference type="Pfam" id="PF02824">
    <property type="entry name" value="TGS"/>
    <property type="match status" value="1"/>
</dbReference>
<dbReference type="PANTHER" id="PTHR21262">
    <property type="entry name" value="GUANOSINE-3',5'-BIS DIPHOSPHATE 3'-PYROPHOSPHOHYDROLASE"/>
    <property type="match status" value="1"/>
</dbReference>
<evidence type="ECO:0000256" key="2">
    <source>
        <dbReference type="ARBA" id="ARBA00013251"/>
    </source>
</evidence>
<dbReference type="Pfam" id="PF19296">
    <property type="entry name" value="RelA_AH_RIS"/>
    <property type="match status" value="1"/>
</dbReference>
<dbReference type="PANTHER" id="PTHR21262:SF31">
    <property type="entry name" value="GTP PYROPHOSPHOKINASE"/>
    <property type="match status" value="1"/>
</dbReference>
<dbReference type="Gene3D" id="3.30.460.10">
    <property type="entry name" value="Beta Polymerase, domain 2"/>
    <property type="match status" value="1"/>
</dbReference>
<protein>
    <recommendedName>
        <fullName evidence="2">GTP diphosphokinase</fullName>
        <ecNumber evidence="2">2.7.6.5</ecNumber>
    </recommendedName>
</protein>
<dbReference type="Gene3D" id="1.10.3210.10">
    <property type="entry name" value="Hypothetical protein af1432"/>
    <property type="match status" value="1"/>
</dbReference>
<dbReference type="CDD" id="cd04876">
    <property type="entry name" value="ACT_RelA-SpoT"/>
    <property type="match status" value="1"/>
</dbReference>
<dbReference type="InterPro" id="IPR012676">
    <property type="entry name" value="TGS-like"/>
</dbReference>
<reference evidence="8" key="1">
    <citation type="submission" date="2020-10" db="EMBL/GenBank/DDBJ databases">
        <authorList>
            <person name="Gilroy R."/>
        </authorList>
    </citation>
    <scope>NUCLEOTIDE SEQUENCE</scope>
    <source>
        <strain evidence="8">ChiSjej1B19-3389</strain>
    </source>
</reference>
<reference evidence="8" key="2">
    <citation type="journal article" date="2021" name="PeerJ">
        <title>Extensive microbial diversity within the chicken gut microbiome revealed by metagenomics and culture.</title>
        <authorList>
            <person name="Gilroy R."/>
            <person name="Ravi A."/>
            <person name="Getino M."/>
            <person name="Pursley I."/>
            <person name="Horton D.L."/>
            <person name="Alikhan N.F."/>
            <person name="Baker D."/>
            <person name="Gharbi K."/>
            <person name="Hall N."/>
            <person name="Watson M."/>
            <person name="Adriaenssens E.M."/>
            <person name="Foster-Nyarko E."/>
            <person name="Jarju S."/>
            <person name="Secka A."/>
            <person name="Antonio M."/>
            <person name="Oren A."/>
            <person name="Chaudhuri R.R."/>
            <person name="La Ragione R."/>
            <person name="Hildebrand F."/>
            <person name="Pallen M.J."/>
        </authorList>
    </citation>
    <scope>NUCLEOTIDE SEQUENCE</scope>
    <source>
        <strain evidence="8">ChiSjej1B19-3389</strain>
    </source>
</reference>
<comment type="similarity">
    <text evidence="4">Belongs to the relA/spoT family.</text>
</comment>
<dbReference type="GO" id="GO:0015969">
    <property type="term" value="P:guanosine tetraphosphate metabolic process"/>
    <property type="evidence" value="ECO:0007669"/>
    <property type="project" value="InterPro"/>
</dbReference>
<comment type="catalytic activity">
    <reaction evidence="3">
        <text>GTP + ATP = guanosine 3'-diphosphate 5'-triphosphate + AMP</text>
        <dbReference type="Rhea" id="RHEA:22088"/>
        <dbReference type="ChEBI" id="CHEBI:30616"/>
        <dbReference type="ChEBI" id="CHEBI:37565"/>
        <dbReference type="ChEBI" id="CHEBI:142410"/>
        <dbReference type="ChEBI" id="CHEBI:456215"/>
        <dbReference type="EC" id="2.7.6.5"/>
    </reaction>
</comment>
<feature type="domain" description="ACT" evidence="5">
    <location>
        <begin position="655"/>
        <end position="727"/>
    </location>
</feature>
<evidence type="ECO:0000313" key="9">
    <source>
        <dbReference type="Proteomes" id="UP000886787"/>
    </source>
</evidence>
<evidence type="ECO:0000259" key="5">
    <source>
        <dbReference type="PROSITE" id="PS51671"/>
    </source>
</evidence>
<dbReference type="Pfam" id="PF04607">
    <property type="entry name" value="RelA_SpoT"/>
    <property type="match status" value="1"/>
</dbReference>
<name>A0A9D1CU60_9FIRM</name>
<evidence type="ECO:0000256" key="4">
    <source>
        <dbReference type="RuleBase" id="RU003847"/>
    </source>
</evidence>
<comment type="pathway">
    <text evidence="1">Purine metabolism; ppGpp biosynthesis; ppGpp from GTP: step 1/2.</text>
</comment>
<organism evidence="8 9">
    <name type="scientific">Candidatus Scatavimonas merdigallinarum</name>
    <dbReference type="NCBI Taxonomy" id="2840914"/>
    <lineage>
        <taxon>Bacteria</taxon>
        <taxon>Bacillati</taxon>
        <taxon>Bacillota</taxon>
        <taxon>Clostridia</taxon>
        <taxon>Eubacteriales</taxon>
        <taxon>Oscillospiraceae</taxon>
        <taxon>Oscillospiraceae incertae sedis</taxon>
        <taxon>Candidatus Scatavimonas</taxon>
    </lineage>
</organism>
<dbReference type="InterPro" id="IPR045865">
    <property type="entry name" value="ACT-like_dom_sf"/>
</dbReference>
<feature type="domain" description="HD" evidence="6">
    <location>
        <begin position="52"/>
        <end position="151"/>
    </location>
</feature>
<dbReference type="SMART" id="SM00954">
    <property type="entry name" value="RelA_SpoT"/>
    <property type="match status" value="1"/>
</dbReference>
<dbReference type="SUPFAM" id="SSF81271">
    <property type="entry name" value="TGS-like"/>
    <property type="match status" value="1"/>
</dbReference>
<dbReference type="CDD" id="cd05399">
    <property type="entry name" value="NT_Rel-Spo_like"/>
    <property type="match status" value="1"/>
</dbReference>
<comment type="function">
    <text evidence="4">In eubacteria ppGpp (guanosine 3'-diphosphate 5'-diphosphate) is a mediator of the stringent response that coordinates a variety of cellular activities in response to changes in nutritional abundance.</text>
</comment>
<dbReference type="SUPFAM" id="SSF55021">
    <property type="entry name" value="ACT-like"/>
    <property type="match status" value="1"/>
</dbReference>
<dbReference type="FunFam" id="1.10.3210.10:FF:000001">
    <property type="entry name" value="GTP pyrophosphokinase RelA"/>
    <property type="match status" value="1"/>
</dbReference>
<dbReference type="InterPro" id="IPR002912">
    <property type="entry name" value="ACT_dom"/>
</dbReference>
<dbReference type="EMBL" id="DVFW01000018">
    <property type="protein sequence ID" value="HIQ80168.1"/>
    <property type="molecule type" value="Genomic_DNA"/>
</dbReference>
<comment type="caution">
    <text evidence="8">The sequence shown here is derived from an EMBL/GenBank/DDBJ whole genome shotgun (WGS) entry which is preliminary data.</text>
</comment>
<dbReference type="InterPro" id="IPR045600">
    <property type="entry name" value="RelA/SpoT_AH_RIS"/>
</dbReference>
<dbReference type="GO" id="GO:0005886">
    <property type="term" value="C:plasma membrane"/>
    <property type="evidence" value="ECO:0007669"/>
    <property type="project" value="TreeGrafter"/>
</dbReference>
<dbReference type="FunFam" id="3.30.460.10:FF:000001">
    <property type="entry name" value="GTP pyrophosphokinase RelA"/>
    <property type="match status" value="1"/>
</dbReference>
<proteinExistence type="inferred from homology"/>